<evidence type="ECO:0000313" key="2">
    <source>
        <dbReference type="Proteomes" id="UP000009097"/>
    </source>
</evidence>
<organism evidence="1 2">
    <name type="scientific">Fusarium oxysporum f. sp. lycopersici (strain 4287 / CBS 123668 / FGSC 9935 / NRRL 34936)</name>
    <name type="common">Fusarium vascular wilt of tomato</name>
    <dbReference type="NCBI Taxonomy" id="426428"/>
    <lineage>
        <taxon>Eukaryota</taxon>
        <taxon>Fungi</taxon>
        <taxon>Dikarya</taxon>
        <taxon>Ascomycota</taxon>
        <taxon>Pezizomycotina</taxon>
        <taxon>Sordariomycetes</taxon>
        <taxon>Hypocreomycetidae</taxon>
        <taxon>Hypocreales</taxon>
        <taxon>Nectriaceae</taxon>
        <taxon>Fusarium</taxon>
        <taxon>Fusarium oxysporum species complex</taxon>
    </lineage>
</organism>
<protein>
    <submittedName>
        <fullName evidence="1">Uncharacterized protein</fullName>
    </submittedName>
</protein>
<accession>A0A0J9U3Y1</accession>
<gene>
    <name evidence="1" type="ORF">FOXG_17792</name>
</gene>
<evidence type="ECO:0000313" key="1">
    <source>
        <dbReference type="EMBL" id="KNA93597.1"/>
    </source>
</evidence>
<dbReference type="EMBL" id="DS231696">
    <property type="protein sequence ID" value="KNA93597.1"/>
    <property type="molecule type" value="Genomic_DNA"/>
</dbReference>
<name>A0A0J9U3Y1_FUSO4</name>
<sequence>MGMPHSWQIVTARLLLPGAGDQWPRGFCAERGAPLATGLGSGREGGFGLSSGVMIVGMLPPLPGASSIAIPGTLIEGTEPLGLWDVSSTQIDGIFVPVGALGIGELSSATTIPGTAMGFSGWAKEEEDLLGVAGSDRSGVVSVDSSGAFQLASKLTMGRPGLSLTAVGSGRFGLRSFKRILVAARMS</sequence>
<reference evidence="1" key="2">
    <citation type="journal article" date="2010" name="Nature">
        <title>Comparative genomics reveals mobile pathogenicity chromosomes in Fusarium.</title>
        <authorList>
            <person name="Ma L.J."/>
            <person name="van der Does H.C."/>
            <person name="Borkovich K.A."/>
            <person name="Coleman J.J."/>
            <person name="Daboussi M.J."/>
            <person name="Di Pietro A."/>
            <person name="Dufresne M."/>
            <person name="Freitag M."/>
            <person name="Grabherr M."/>
            <person name="Henrissat B."/>
            <person name="Houterman P.M."/>
            <person name="Kang S."/>
            <person name="Shim W.B."/>
            <person name="Woloshuk C."/>
            <person name="Xie X."/>
            <person name="Xu J.R."/>
            <person name="Antoniw J."/>
            <person name="Baker S.E."/>
            <person name="Bluhm B.H."/>
            <person name="Breakspear A."/>
            <person name="Brown D.W."/>
            <person name="Butchko R.A."/>
            <person name="Chapman S."/>
            <person name="Coulson R."/>
            <person name="Coutinho P.M."/>
            <person name="Danchin E.G."/>
            <person name="Diener A."/>
            <person name="Gale L.R."/>
            <person name="Gardiner D.M."/>
            <person name="Goff S."/>
            <person name="Hammond-Kosack K.E."/>
            <person name="Hilburn K."/>
            <person name="Hua-Van A."/>
            <person name="Jonkers W."/>
            <person name="Kazan K."/>
            <person name="Kodira C.D."/>
            <person name="Koehrsen M."/>
            <person name="Kumar L."/>
            <person name="Lee Y.H."/>
            <person name="Li L."/>
            <person name="Manners J.M."/>
            <person name="Miranda-Saavedra D."/>
            <person name="Mukherjee M."/>
            <person name="Park G."/>
            <person name="Park J."/>
            <person name="Park S.Y."/>
            <person name="Proctor R.H."/>
            <person name="Regev A."/>
            <person name="Ruiz-Roldan M.C."/>
            <person name="Sain D."/>
            <person name="Sakthikumar S."/>
            <person name="Sykes S."/>
            <person name="Schwartz D.C."/>
            <person name="Turgeon B.G."/>
            <person name="Wapinski I."/>
            <person name="Yoder O."/>
            <person name="Young S."/>
            <person name="Zeng Q."/>
            <person name="Zhou S."/>
            <person name="Galagan J."/>
            <person name="Cuomo C.A."/>
            <person name="Kistler H.C."/>
            <person name="Rep M."/>
        </authorList>
    </citation>
    <scope>NUCLEOTIDE SEQUENCE [LARGE SCALE GENOMIC DNA]</scope>
    <source>
        <strain evidence="1">4287</strain>
    </source>
</reference>
<reference evidence="1" key="1">
    <citation type="submission" date="2007-04" db="EMBL/GenBank/DDBJ databases">
        <authorList>
            <consortium name="The Broad Institute Genome Sequencing Platform"/>
            <person name="Birren B."/>
            <person name="Lander E."/>
            <person name="Galagan J."/>
            <person name="Nusbaum C."/>
            <person name="Devon K."/>
            <person name="Ma L.-J."/>
            <person name="Jaffe D."/>
            <person name="Butler J."/>
            <person name="Alvarez P."/>
            <person name="Gnerre S."/>
            <person name="Grabherr M."/>
            <person name="Kleber M."/>
            <person name="Mauceli E."/>
            <person name="Brockman W."/>
            <person name="MacCallum I.A."/>
            <person name="Young S."/>
            <person name="LaButti K."/>
            <person name="DeCaprio D."/>
            <person name="Crawford M."/>
            <person name="Koehrsen M."/>
            <person name="Engels R."/>
            <person name="Montgomery P."/>
            <person name="Pearson M."/>
            <person name="Howarth C."/>
            <person name="Larson L."/>
            <person name="White J."/>
            <person name="O'Leary S."/>
            <person name="Kodira C."/>
            <person name="Zeng Q."/>
            <person name="Yandava C."/>
            <person name="Alvarado L."/>
            <person name="Kistler C."/>
            <person name="Shim W.-B."/>
            <person name="Kang S."/>
            <person name="Woloshuk C."/>
        </authorList>
    </citation>
    <scope>NUCLEOTIDE SEQUENCE</scope>
    <source>
        <strain evidence="1">4287</strain>
    </source>
</reference>
<proteinExistence type="predicted"/>
<dbReference type="KEGG" id="fox:FOXG_17792"/>
<dbReference type="VEuPathDB" id="FungiDB:FOXG_17792"/>
<dbReference type="RefSeq" id="XP_018231643.1">
    <property type="nucleotide sequence ID" value="XM_018397777.1"/>
</dbReference>
<dbReference type="GeneID" id="28958498"/>
<dbReference type="Proteomes" id="UP000009097">
    <property type="component" value="Unassembled WGS sequence"/>
</dbReference>
<dbReference type="AlphaFoldDB" id="A0A0J9U3Y1"/>